<comment type="caution">
    <text evidence="1">The sequence shown here is derived from an EMBL/GenBank/DDBJ whole genome shotgun (WGS) entry which is preliminary data.</text>
</comment>
<keyword evidence="2" id="KW-1185">Reference proteome</keyword>
<reference evidence="2" key="1">
    <citation type="journal article" date="2019" name="Int. J. Syst. Evol. Microbiol.">
        <title>The Global Catalogue of Microorganisms (GCM) 10K type strain sequencing project: providing services to taxonomists for standard genome sequencing and annotation.</title>
        <authorList>
            <consortium name="The Broad Institute Genomics Platform"/>
            <consortium name="The Broad Institute Genome Sequencing Center for Infectious Disease"/>
            <person name="Wu L."/>
            <person name="Ma J."/>
        </authorList>
    </citation>
    <scope>NUCLEOTIDE SEQUENCE [LARGE SCALE GENOMIC DNA]</scope>
    <source>
        <strain evidence="2">JCM 17695</strain>
    </source>
</reference>
<dbReference type="SUPFAM" id="SSF54631">
    <property type="entry name" value="CBS-domain pair"/>
    <property type="match status" value="1"/>
</dbReference>
<dbReference type="EMBL" id="JBHTEY010000004">
    <property type="protein sequence ID" value="MFC7617003.1"/>
    <property type="molecule type" value="Genomic_DNA"/>
</dbReference>
<evidence type="ECO:0008006" key="3">
    <source>
        <dbReference type="Google" id="ProtNLM"/>
    </source>
</evidence>
<evidence type="ECO:0000313" key="1">
    <source>
        <dbReference type="EMBL" id="MFC7617003.1"/>
    </source>
</evidence>
<proteinExistence type="predicted"/>
<dbReference type="Proteomes" id="UP001596512">
    <property type="component" value="Unassembled WGS sequence"/>
</dbReference>
<organism evidence="1 2">
    <name type="scientific">Actinokineospora soli</name>
    <dbReference type="NCBI Taxonomy" id="1048753"/>
    <lineage>
        <taxon>Bacteria</taxon>
        <taxon>Bacillati</taxon>
        <taxon>Actinomycetota</taxon>
        <taxon>Actinomycetes</taxon>
        <taxon>Pseudonocardiales</taxon>
        <taxon>Pseudonocardiaceae</taxon>
        <taxon>Actinokineospora</taxon>
    </lineage>
</organism>
<protein>
    <recommendedName>
        <fullName evidence="3">CBS domain-containing protein</fullName>
    </recommendedName>
</protein>
<dbReference type="InterPro" id="IPR046342">
    <property type="entry name" value="CBS_dom_sf"/>
</dbReference>
<evidence type="ECO:0000313" key="2">
    <source>
        <dbReference type="Proteomes" id="UP001596512"/>
    </source>
</evidence>
<sequence length="181" mass="20358">MTWESIAKAKIRNPRAGLLDATTTSVHIVHEDDDLFGRIDEIERNGFILVKNDAHELVGVLTANDLARQFGAIARPFSLLGEAELLLRRHVQKKLPELYAKATPDWADAPTFGRYKSILASPEHFAELDWPLDHTRFITLLSAVVALRNELMHISKDPLTPEDLNKIESFATMLRLVTPPS</sequence>
<gene>
    <name evidence="1" type="ORF">ACFQV2_29730</name>
</gene>
<accession>A0ABW2TUW1</accession>
<name>A0ABW2TUW1_9PSEU</name>